<dbReference type="AlphaFoldDB" id="A0A426YGV1"/>
<evidence type="ECO:0000313" key="3">
    <source>
        <dbReference type="Proteomes" id="UP000287651"/>
    </source>
</evidence>
<sequence>MWDYNGDLSCTSFVDRRRRKGFIGLGKCHPRAFPLSSPPPGPTNPAAPTDLDLDSSVTDSFPPAAFGKGQNNAHLLPPFGRRGAPPPSTCLATDLVRRSWKPTDLDRRKAGSLSINLDTSPTAPIPAPPPAESARSANEMEETEEEEEEEEEEEGRKQLQGRSLAQSGQRRRRRSRRQPGQMPSQGWDEDVCFRHLHPIPCLSSTAHRTTSSAIDLLAPPILHRPSCLANLSSLWGLFDNDDGGRGLLCGVRHLYTR</sequence>
<comment type="caution">
    <text evidence="2">The sequence shown here is derived from an EMBL/GenBank/DDBJ whole genome shotgun (WGS) entry which is preliminary data.</text>
</comment>
<dbReference type="Proteomes" id="UP000287651">
    <property type="component" value="Unassembled WGS sequence"/>
</dbReference>
<name>A0A426YGV1_ENSVE</name>
<gene>
    <name evidence="2" type="ORF">B296_00028705</name>
</gene>
<organism evidence="2 3">
    <name type="scientific">Ensete ventricosum</name>
    <name type="common">Abyssinian banana</name>
    <name type="synonym">Musa ensete</name>
    <dbReference type="NCBI Taxonomy" id="4639"/>
    <lineage>
        <taxon>Eukaryota</taxon>
        <taxon>Viridiplantae</taxon>
        <taxon>Streptophyta</taxon>
        <taxon>Embryophyta</taxon>
        <taxon>Tracheophyta</taxon>
        <taxon>Spermatophyta</taxon>
        <taxon>Magnoliopsida</taxon>
        <taxon>Liliopsida</taxon>
        <taxon>Zingiberales</taxon>
        <taxon>Musaceae</taxon>
        <taxon>Ensete</taxon>
    </lineage>
</organism>
<evidence type="ECO:0000313" key="2">
    <source>
        <dbReference type="EMBL" id="RRT50994.1"/>
    </source>
</evidence>
<evidence type="ECO:0000256" key="1">
    <source>
        <dbReference type="SAM" id="MobiDB-lite"/>
    </source>
</evidence>
<feature type="compositionally biased region" description="Acidic residues" evidence="1">
    <location>
        <begin position="139"/>
        <end position="153"/>
    </location>
</feature>
<accession>A0A426YGV1</accession>
<dbReference type="EMBL" id="AMZH03012452">
    <property type="protein sequence ID" value="RRT50994.1"/>
    <property type="molecule type" value="Genomic_DNA"/>
</dbReference>
<proteinExistence type="predicted"/>
<reference evidence="2 3" key="1">
    <citation type="journal article" date="2014" name="Agronomy (Basel)">
        <title>A Draft Genome Sequence for Ensete ventricosum, the Drought-Tolerant Tree Against Hunger.</title>
        <authorList>
            <person name="Harrison J."/>
            <person name="Moore K.A."/>
            <person name="Paszkiewicz K."/>
            <person name="Jones T."/>
            <person name="Grant M."/>
            <person name="Ambacheew D."/>
            <person name="Muzemil S."/>
            <person name="Studholme D.J."/>
        </authorList>
    </citation>
    <scope>NUCLEOTIDE SEQUENCE [LARGE SCALE GENOMIC DNA]</scope>
</reference>
<protein>
    <submittedName>
        <fullName evidence="2">Uncharacterized protein</fullName>
    </submittedName>
</protein>
<feature type="compositionally biased region" description="Low complexity" evidence="1">
    <location>
        <begin position="46"/>
        <end position="57"/>
    </location>
</feature>
<feature type="region of interest" description="Disordered" evidence="1">
    <location>
        <begin position="29"/>
        <end position="57"/>
    </location>
</feature>
<feature type="region of interest" description="Disordered" evidence="1">
    <location>
        <begin position="102"/>
        <end position="188"/>
    </location>
</feature>
<feature type="compositionally biased region" description="Pro residues" evidence="1">
    <location>
        <begin position="36"/>
        <end position="45"/>
    </location>
</feature>